<dbReference type="InterPro" id="IPR005049">
    <property type="entry name" value="STL-like"/>
</dbReference>
<evidence type="ECO:0008006" key="3">
    <source>
        <dbReference type="Google" id="ProtNLM"/>
    </source>
</evidence>
<sequence length="306" mass="35403">MRKTIVTTTINHPTEAIRRYDSMEGWDLIVIGDLKTPSDYRLEHGHYVSPAEQEEYDPLLSEAIGWNCIQRRNFGILIAYEMGSDIIALIDDDNIPEPSWGKELRVGTEIEVNLYETSLDAFDPVGATNHRQLWHRGYPLELLAQRRYPEPVTRRVQVDIDAGFWNGDPDIDAICRLEHAPECDFDRSLFPLAGSVMAPFNSQNTMLARRVVPYYFLYPHIGRMDDIWAAYYVQAHGFNAVFSEPSVFQDRNDHDLIRDLKAEIIGYTNNLSLIRDLKRDPESIVSYLPGPSIRAWDLYRRHFDRA</sequence>
<dbReference type="PANTHER" id="PTHR31362:SF0">
    <property type="entry name" value="EXOSTOSIN DOMAIN-CONTAINING PROTEIN-RELATED"/>
    <property type="match status" value="1"/>
</dbReference>
<protein>
    <recommendedName>
        <fullName evidence="3">Glycosyl transferase family 2</fullName>
    </recommendedName>
</protein>
<proteinExistence type="predicted"/>
<dbReference type="PANTHER" id="PTHR31362">
    <property type="entry name" value="GLYCOSYLTRANSFERASE STELLO1-RELATED"/>
    <property type="match status" value="1"/>
</dbReference>
<dbReference type="RefSeq" id="WP_276942820.1">
    <property type="nucleotide sequence ID" value="NZ_DAHZQW010000051.1"/>
</dbReference>
<gene>
    <name evidence="1" type="ORF">AB6A68_00940</name>
</gene>
<organism evidence="1 2">
    <name type="scientific">Ferrimicrobium acidiphilum</name>
    <dbReference type="NCBI Taxonomy" id="121039"/>
    <lineage>
        <taxon>Bacteria</taxon>
        <taxon>Bacillati</taxon>
        <taxon>Actinomycetota</taxon>
        <taxon>Acidimicrobiia</taxon>
        <taxon>Acidimicrobiales</taxon>
        <taxon>Acidimicrobiaceae</taxon>
        <taxon>Ferrimicrobium</taxon>
    </lineage>
</organism>
<evidence type="ECO:0000313" key="2">
    <source>
        <dbReference type="Proteomes" id="UP001560267"/>
    </source>
</evidence>
<comment type="caution">
    <text evidence="1">The sequence shown here is derived from an EMBL/GenBank/DDBJ whole genome shotgun (WGS) entry which is preliminary data.</text>
</comment>
<accession>A0ABV3XZ47</accession>
<evidence type="ECO:0000313" key="1">
    <source>
        <dbReference type="EMBL" id="MEX6428410.1"/>
    </source>
</evidence>
<dbReference type="EMBL" id="JBFSHR010000002">
    <property type="protein sequence ID" value="MEX6428410.1"/>
    <property type="molecule type" value="Genomic_DNA"/>
</dbReference>
<name>A0ABV3XZ47_9ACTN</name>
<reference evidence="1 2" key="1">
    <citation type="submission" date="2024-07" db="EMBL/GenBank/DDBJ databases">
        <title>Draft Genome Sequence of Ferrimicrobium acidiphilum Strain YE2023, Isolated from a Pulp of Bioleach Reactor.</title>
        <authorList>
            <person name="Elkina Y.A."/>
            <person name="Bulaeva A.G."/>
            <person name="Beletsky A.V."/>
            <person name="Mardanov A.V."/>
        </authorList>
    </citation>
    <scope>NUCLEOTIDE SEQUENCE [LARGE SCALE GENOMIC DNA]</scope>
    <source>
        <strain evidence="1 2">YE2023</strain>
    </source>
</reference>
<keyword evidence="2" id="KW-1185">Reference proteome</keyword>
<dbReference type="Proteomes" id="UP001560267">
    <property type="component" value="Unassembled WGS sequence"/>
</dbReference>